<dbReference type="Proteomes" id="UP000016922">
    <property type="component" value="Unassembled WGS sequence"/>
</dbReference>
<accession>S3CQ72</accession>
<reference evidence="1 2" key="1">
    <citation type="journal article" date="2013" name="BMC Genomics">
        <title>Genomics-driven discovery of the pneumocandin biosynthetic gene cluster in the fungus Glarea lozoyensis.</title>
        <authorList>
            <person name="Chen L."/>
            <person name="Yue Q."/>
            <person name="Zhang X."/>
            <person name="Xiang M."/>
            <person name="Wang C."/>
            <person name="Li S."/>
            <person name="Che Y."/>
            <person name="Ortiz-Lopez F.J."/>
            <person name="Bills G.F."/>
            <person name="Liu X."/>
            <person name="An Z."/>
        </authorList>
    </citation>
    <scope>NUCLEOTIDE SEQUENCE [LARGE SCALE GENOMIC DNA]</scope>
    <source>
        <strain evidence="2">ATCC 20868 / MF5171</strain>
    </source>
</reference>
<name>S3CQ72_GLAL2</name>
<dbReference type="GeneID" id="19468800"/>
<sequence length="108" mass="12012">MGCGWCTFMVPPGEPHFNASNRLVKHMHDVVDLRMAEGWGRELFNIILDSANSTGNQISGLKKPFQTRLPATFRTISKAQSGTIIPLISNNHVILQFQVRGSESVIFT</sequence>
<keyword evidence="2" id="KW-1185">Reference proteome</keyword>
<dbReference type="EMBL" id="KE145368">
    <property type="protein sequence ID" value="EPE28632.1"/>
    <property type="molecule type" value="Genomic_DNA"/>
</dbReference>
<dbReference type="HOGENOM" id="CLU_2197243_0_0_1"/>
<gene>
    <name evidence="1" type="ORF">GLAREA_09753</name>
</gene>
<proteinExistence type="predicted"/>
<dbReference type="AlphaFoldDB" id="S3CQ72"/>
<protein>
    <submittedName>
        <fullName evidence="1">Uncharacterized protein</fullName>
    </submittedName>
</protein>
<organism evidence="1 2">
    <name type="scientific">Glarea lozoyensis (strain ATCC 20868 / MF5171)</name>
    <dbReference type="NCBI Taxonomy" id="1116229"/>
    <lineage>
        <taxon>Eukaryota</taxon>
        <taxon>Fungi</taxon>
        <taxon>Dikarya</taxon>
        <taxon>Ascomycota</taxon>
        <taxon>Pezizomycotina</taxon>
        <taxon>Leotiomycetes</taxon>
        <taxon>Helotiales</taxon>
        <taxon>Helotiaceae</taxon>
        <taxon>Glarea</taxon>
    </lineage>
</organism>
<evidence type="ECO:0000313" key="1">
    <source>
        <dbReference type="EMBL" id="EPE28632.1"/>
    </source>
</evidence>
<dbReference type="RefSeq" id="XP_008084540.1">
    <property type="nucleotide sequence ID" value="XM_008086349.1"/>
</dbReference>
<evidence type="ECO:0000313" key="2">
    <source>
        <dbReference type="Proteomes" id="UP000016922"/>
    </source>
</evidence>
<dbReference type="KEGG" id="glz:GLAREA_09753"/>